<accession>A0A3A4AHG8</accession>
<dbReference type="Proteomes" id="UP000265768">
    <property type="component" value="Unassembled WGS sequence"/>
</dbReference>
<dbReference type="PANTHER" id="PTHR39209">
    <property type="match status" value="1"/>
</dbReference>
<dbReference type="InterPro" id="IPR020825">
    <property type="entry name" value="Phe-tRNA_synthase-like_B3/B4"/>
</dbReference>
<evidence type="ECO:0000259" key="1">
    <source>
        <dbReference type="SMART" id="SM00873"/>
    </source>
</evidence>
<feature type="domain" description="B3/B4 tRNA-binding" evidence="1">
    <location>
        <begin position="110"/>
        <end position="263"/>
    </location>
</feature>
<dbReference type="InterPro" id="IPR005146">
    <property type="entry name" value="B3/B4_tRNA-bd"/>
</dbReference>
<dbReference type="GO" id="GO:0004826">
    <property type="term" value="F:phenylalanine-tRNA ligase activity"/>
    <property type="evidence" value="ECO:0007669"/>
    <property type="project" value="InterPro"/>
</dbReference>
<dbReference type="OrthoDB" id="276580at2"/>
<dbReference type="Pfam" id="PF03483">
    <property type="entry name" value="B3_4"/>
    <property type="match status" value="1"/>
</dbReference>
<name>A0A3A4AHG8_9ACTN</name>
<protein>
    <submittedName>
        <fullName evidence="2">Cytoplasmic protein</fullName>
    </submittedName>
</protein>
<dbReference type="SUPFAM" id="SSF56037">
    <property type="entry name" value="PheT/TilS domain"/>
    <property type="match status" value="1"/>
</dbReference>
<proteinExistence type="predicted"/>
<reference evidence="2 3" key="1">
    <citation type="submission" date="2018-09" db="EMBL/GenBank/DDBJ databases">
        <title>YIM 75507 draft genome.</title>
        <authorList>
            <person name="Tang S."/>
            <person name="Feng Y."/>
        </authorList>
    </citation>
    <scope>NUCLEOTIDE SEQUENCE [LARGE SCALE GENOMIC DNA]</scope>
    <source>
        <strain evidence="2 3">YIM 75507</strain>
    </source>
</reference>
<evidence type="ECO:0000313" key="2">
    <source>
        <dbReference type="EMBL" id="RJL25153.1"/>
    </source>
</evidence>
<gene>
    <name evidence="2" type="ORF">D5H75_27855</name>
</gene>
<keyword evidence="3" id="KW-1185">Reference proteome</keyword>
<evidence type="ECO:0000313" key="3">
    <source>
        <dbReference type="Proteomes" id="UP000265768"/>
    </source>
</evidence>
<dbReference type="AlphaFoldDB" id="A0A3A4AHG8"/>
<organism evidence="2 3">
    <name type="scientific">Bailinhaonella thermotolerans</name>
    <dbReference type="NCBI Taxonomy" id="1070861"/>
    <lineage>
        <taxon>Bacteria</taxon>
        <taxon>Bacillati</taxon>
        <taxon>Actinomycetota</taxon>
        <taxon>Actinomycetes</taxon>
        <taxon>Streptosporangiales</taxon>
        <taxon>Streptosporangiaceae</taxon>
        <taxon>Bailinhaonella</taxon>
    </lineage>
</organism>
<dbReference type="PANTHER" id="PTHR39209:SF2">
    <property type="entry name" value="CYTOPLASMIC PROTEIN"/>
    <property type="match status" value="1"/>
</dbReference>
<sequence length="275" mass="29402">MGRGQVGGAGRLGRGAGAGAATGAGVATGVGRAVGWAGESVIFGGQGEVLGGGVIERVGVDEAVWELRPDFAVLVISARGLANSGSDDRSREWLAEAAAAVVDDGHPHVKAWQDAYRAFGSKPQRTRPSVDALLRRRDALPEINKVVDAYNSVSVRHVLPIGGEDLGHYAGAARLVRATGEETFDTIAAGEPAVEHPDPGEVVWRDDEGVTCRRWNWRQCVRTRITEDTTDALFLLERLDGLSLDELDAAGDDLERLLREITPGVAVERRLIRRD</sequence>
<dbReference type="Gene3D" id="3.50.40.10">
    <property type="entry name" value="Phenylalanyl-trna Synthetase, Chain B, domain 3"/>
    <property type="match status" value="1"/>
</dbReference>
<comment type="caution">
    <text evidence="2">The sequence shown here is derived from an EMBL/GenBank/DDBJ whole genome shotgun (WGS) entry which is preliminary data.</text>
</comment>
<dbReference type="SMART" id="SM00873">
    <property type="entry name" value="B3_4"/>
    <property type="match status" value="1"/>
</dbReference>
<dbReference type="GO" id="GO:0003723">
    <property type="term" value="F:RNA binding"/>
    <property type="evidence" value="ECO:0007669"/>
    <property type="project" value="InterPro"/>
</dbReference>
<dbReference type="EMBL" id="QZEY01000013">
    <property type="protein sequence ID" value="RJL25153.1"/>
    <property type="molecule type" value="Genomic_DNA"/>
</dbReference>